<dbReference type="AlphaFoldDB" id="A0A194VGG5"/>
<dbReference type="InterPro" id="IPR036610">
    <property type="entry name" value="PEBP-like_sf"/>
</dbReference>
<dbReference type="GO" id="GO:0005543">
    <property type="term" value="F:phospholipid binding"/>
    <property type="evidence" value="ECO:0007669"/>
    <property type="project" value="TreeGrafter"/>
</dbReference>
<sequence length="216" mass="23972">MQAAMEAVTSLLDQAKAALQTHGERLSQSLQEAKLLPGTADGLIPTSFKPTTQLHVSYNGKDVDLGNLFRVYECKVAPDLSFQREADVDSNTAYTLMLVDPDAPTPDDPKYAFWRHWVITGLEPLSGEGKVVAATKQPATSYHPPGPTKESKPHRYLFLLFREPIGHGLDIRAEDVGGEEFTQRRSFHPAEFAQKHGLELVGLNWMRCAADDREDV</sequence>
<dbReference type="EMBL" id="KN714860">
    <property type="protein sequence ID" value="KUI63105.1"/>
    <property type="molecule type" value="Genomic_DNA"/>
</dbReference>
<gene>
    <name evidence="1" type="ORF">VP1G_10225</name>
</gene>
<dbReference type="PANTHER" id="PTHR11362:SF85">
    <property type="entry name" value="INHIBITOR (TFS1), PUTATIVE (AFU_ORTHOLOGUE AFUA_4G08120)-RELATED"/>
    <property type="match status" value="1"/>
</dbReference>
<proteinExistence type="predicted"/>
<dbReference type="InterPro" id="IPR008914">
    <property type="entry name" value="PEBP"/>
</dbReference>
<dbReference type="STRING" id="694573.A0A194VGG5"/>
<protein>
    <submittedName>
        <fullName evidence="1">OV-16 antigen</fullName>
    </submittedName>
</protein>
<dbReference type="Pfam" id="PF01161">
    <property type="entry name" value="PBP"/>
    <property type="match status" value="1"/>
</dbReference>
<name>A0A194VGG5_CYTMA</name>
<dbReference type="SUPFAM" id="SSF49777">
    <property type="entry name" value="PEBP-like"/>
    <property type="match status" value="1"/>
</dbReference>
<accession>A0A194VGG5</accession>
<dbReference type="PANTHER" id="PTHR11362">
    <property type="entry name" value="PHOSPHATIDYLETHANOLAMINE-BINDING PROTEIN"/>
    <property type="match status" value="1"/>
</dbReference>
<dbReference type="GO" id="GO:0046578">
    <property type="term" value="P:regulation of Ras protein signal transduction"/>
    <property type="evidence" value="ECO:0007669"/>
    <property type="project" value="TreeGrafter"/>
</dbReference>
<organism evidence="1 2">
    <name type="scientific">Cytospora mali</name>
    <name type="common">Apple Valsa canker fungus</name>
    <name type="synonym">Valsa mali</name>
    <dbReference type="NCBI Taxonomy" id="578113"/>
    <lineage>
        <taxon>Eukaryota</taxon>
        <taxon>Fungi</taxon>
        <taxon>Dikarya</taxon>
        <taxon>Ascomycota</taxon>
        <taxon>Pezizomycotina</taxon>
        <taxon>Sordariomycetes</taxon>
        <taxon>Sordariomycetidae</taxon>
        <taxon>Diaporthales</taxon>
        <taxon>Cytosporaceae</taxon>
        <taxon>Cytospora</taxon>
    </lineage>
</organism>
<dbReference type="CDD" id="cd00866">
    <property type="entry name" value="PEBP_euk"/>
    <property type="match status" value="1"/>
</dbReference>
<dbReference type="InterPro" id="IPR035810">
    <property type="entry name" value="PEBP_euk"/>
</dbReference>
<evidence type="ECO:0000313" key="1">
    <source>
        <dbReference type="EMBL" id="KUI63105.1"/>
    </source>
</evidence>
<evidence type="ECO:0000313" key="2">
    <source>
        <dbReference type="Proteomes" id="UP000078576"/>
    </source>
</evidence>
<dbReference type="GO" id="GO:0030414">
    <property type="term" value="F:peptidase inhibitor activity"/>
    <property type="evidence" value="ECO:0007669"/>
    <property type="project" value="TreeGrafter"/>
</dbReference>
<keyword evidence="2" id="KW-1185">Reference proteome</keyword>
<reference evidence="2" key="1">
    <citation type="submission" date="2014-12" db="EMBL/GenBank/DDBJ databases">
        <title>Genome Sequence of Valsa Canker Pathogens Uncovers a Specific Adaption of Colonization on Woody Bark.</title>
        <authorList>
            <person name="Yin Z."/>
            <person name="Liu H."/>
            <person name="Gao X."/>
            <person name="Li Z."/>
            <person name="Song N."/>
            <person name="Ke X."/>
            <person name="Dai Q."/>
            <person name="Wu Y."/>
            <person name="Sun Y."/>
            <person name="Xu J.-R."/>
            <person name="Kang Z.K."/>
            <person name="Wang L."/>
            <person name="Huang L."/>
        </authorList>
    </citation>
    <scope>NUCLEOTIDE SEQUENCE [LARGE SCALE GENOMIC DNA]</scope>
    <source>
        <strain evidence="2">SXYL134</strain>
    </source>
</reference>
<dbReference type="Proteomes" id="UP000078576">
    <property type="component" value="Unassembled WGS sequence"/>
</dbReference>
<dbReference type="OrthoDB" id="2506647at2759"/>
<dbReference type="Gene3D" id="3.90.280.10">
    <property type="entry name" value="PEBP-like"/>
    <property type="match status" value="1"/>
</dbReference>
<dbReference type="GO" id="GO:0030162">
    <property type="term" value="P:regulation of proteolysis"/>
    <property type="evidence" value="ECO:0007669"/>
    <property type="project" value="TreeGrafter"/>
</dbReference>